<dbReference type="AlphaFoldDB" id="A0A858R4S8"/>
<gene>
    <name evidence="2" type="ORF">HHL28_04230</name>
</gene>
<dbReference type="KEGG" id="acru:HHL28_04230"/>
<feature type="domain" description="BioF2-like acetyltransferase" evidence="1">
    <location>
        <begin position="7"/>
        <end position="152"/>
    </location>
</feature>
<dbReference type="SUPFAM" id="SSF55729">
    <property type="entry name" value="Acyl-CoA N-acyltransferases (Nat)"/>
    <property type="match status" value="1"/>
</dbReference>
<evidence type="ECO:0000313" key="2">
    <source>
        <dbReference type="EMBL" id="QJE72408.1"/>
    </source>
</evidence>
<protein>
    <submittedName>
        <fullName evidence="2">GNAT family N-acetyltransferase</fullName>
    </submittedName>
</protein>
<keyword evidence="3" id="KW-1185">Reference proteome</keyword>
<name>A0A858R4S8_9PROT</name>
<reference evidence="2" key="1">
    <citation type="submission" date="2020-04" db="EMBL/GenBank/DDBJ databases">
        <title>A desert anoxygenic phototrophic bacterium fixes CO2 using RubisCO under aerobic conditions.</title>
        <authorList>
            <person name="Tang K."/>
        </authorList>
    </citation>
    <scope>NUCLEOTIDE SEQUENCE [LARGE SCALE GENOMIC DNA]</scope>
    <source>
        <strain evidence="2">MIMtkB3</strain>
    </source>
</reference>
<organism evidence="2 3">
    <name type="scientific">Aerophototrophica crusticola</name>
    <dbReference type="NCBI Taxonomy" id="1709002"/>
    <lineage>
        <taxon>Bacteria</taxon>
        <taxon>Pseudomonadati</taxon>
        <taxon>Pseudomonadota</taxon>
        <taxon>Alphaproteobacteria</taxon>
        <taxon>Rhodospirillales</taxon>
        <taxon>Rhodospirillaceae</taxon>
        <taxon>Aerophototrophica</taxon>
    </lineage>
</organism>
<dbReference type="GO" id="GO:0016740">
    <property type="term" value="F:transferase activity"/>
    <property type="evidence" value="ECO:0007669"/>
    <property type="project" value="UniProtKB-KW"/>
</dbReference>
<dbReference type="Gene3D" id="3.40.630.30">
    <property type="match status" value="1"/>
</dbReference>
<dbReference type="EMBL" id="CP051775">
    <property type="protein sequence ID" value="QJE72408.1"/>
    <property type="molecule type" value="Genomic_DNA"/>
</dbReference>
<dbReference type="InterPro" id="IPR038740">
    <property type="entry name" value="BioF2-like_GNAT_dom"/>
</dbReference>
<sequence length="172" mass="19098">MPATFPRSHRQNLRTARNRLDRLGRVAIRQVSGPDISPALDALFTLHAARWQQDGEAGVLADPLVQAFHRQAAPLLDAAGLLRLYALDLDGRTVAVLYGLAAKGRFHYYIGGHDPALAACSPGSLLLSHAIDRATAEGCTLFDFLRGQEPYKYRWGATDRPSHWRRFTRDLP</sequence>
<dbReference type="InterPro" id="IPR016181">
    <property type="entry name" value="Acyl_CoA_acyltransferase"/>
</dbReference>
<proteinExistence type="predicted"/>
<dbReference type="Pfam" id="PF13480">
    <property type="entry name" value="Acetyltransf_6"/>
    <property type="match status" value="1"/>
</dbReference>
<accession>A0A858R4S8</accession>
<evidence type="ECO:0000259" key="1">
    <source>
        <dbReference type="Pfam" id="PF13480"/>
    </source>
</evidence>
<dbReference type="Proteomes" id="UP000501891">
    <property type="component" value="Chromosome"/>
</dbReference>
<evidence type="ECO:0000313" key="3">
    <source>
        <dbReference type="Proteomes" id="UP000501891"/>
    </source>
</evidence>